<keyword evidence="1" id="KW-1133">Transmembrane helix</keyword>
<dbReference type="InterPro" id="IPR011989">
    <property type="entry name" value="ARM-like"/>
</dbReference>
<feature type="transmembrane region" description="Helical" evidence="1">
    <location>
        <begin position="161"/>
        <end position="184"/>
    </location>
</feature>
<proteinExistence type="predicted"/>
<keyword evidence="1" id="KW-0812">Transmembrane</keyword>
<feature type="transmembrane region" description="Helical" evidence="1">
    <location>
        <begin position="196"/>
        <end position="215"/>
    </location>
</feature>
<sequence length="380" mass="39105">MLVFKRPHVPPWQLLLINNVRSAEVDRAYRTAAAGAIDALAETLRAHVQHPKVLRQALYALGAMVVCRYPPADVTLPQKLHAAQAAQAVAAAMRTDITQQDLQTAAASAIEGITQNNNGGVGAAIAQQFLDAGVGEVLIEALTASTAHGTARFTLKALTALAHHGGSAAQLMSAVAAAAIMAAVGKLCTRGGTLSAVFVCLSVLSAAMWAIAALATKAPAESARFYAAGACQAVVRAVQLFKDVHRRSSWFWQHPGLEALAALAAAAEAHSQDMALSLVQAGACEVATAVLNAVLLVPLSDAGYRMLTSALQAICTLSADASAAARLSAAGAREAVASAIPRCREGDDAAARAAQLALHRLAAGAANAASERGSWRSKHR</sequence>
<organism evidence="2 3">
    <name type="scientific">Tribonema minus</name>
    <dbReference type="NCBI Taxonomy" id="303371"/>
    <lineage>
        <taxon>Eukaryota</taxon>
        <taxon>Sar</taxon>
        <taxon>Stramenopiles</taxon>
        <taxon>Ochrophyta</taxon>
        <taxon>PX clade</taxon>
        <taxon>Xanthophyceae</taxon>
        <taxon>Tribonematales</taxon>
        <taxon>Tribonemataceae</taxon>
        <taxon>Tribonema</taxon>
    </lineage>
</organism>
<dbReference type="Proteomes" id="UP000664859">
    <property type="component" value="Unassembled WGS sequence"/>
</dbReference>
<dbReference type="Gene3D" id="1.25.10.10">
    <property type="entry name" value="Leucine-rich Repeat Variant"/>
    <property type="match status" value="1"/>
</dbReference>
<keyword evidence="3" id="KW-1185">Reference proteome</keyword>
<reference evidence="2" key="1">
    <citation type="submission" date="2021-02" db="EMBL/GenBank/DDBJ databases">
        <title>First Annotated Genome of the Yellow-green Alga Tribonema minus.</title>
        <authorList>
            <person name="Mahan K.M."/>
        </authorList>
    </citation>
    <scope>NUCLEOTIDE SEQUENCE</scope>
    <source>
        <strain evidence="2">UTEX B ZZ1240</strain>
    </source>
</reference>
<comment type="caution">
    <text evidence="2">The sequence shown here is derived from an EMBL/GenBank/DDBJ whole genome shotgun (WGS) entry which is preliminary data.</text>
</comment>
<dbReference type="InterPro" id="IPR016024">
    <property type="entry name" value="ARM-type_fold"/>
</dbReference>
<dbReference type="EMBL" id="JAFCMP010000177">
    <property type="protein sequence ID" value="KAG5184188.1"/>
    <property type="molecule type" value="Genomic_DNA"/>
</dbReference>
<dbReference type="AlphaFoldDB" id="A0A835Z8E0"/>
<gene>
    <name evidence="2" type="ORF">JKP88DRAFT_255577</name>
</gene>
<evidence type="ECO:0000313" key="3">
    <source>
        <dbReference type="Proteomes" id="UP000664859"/>
    </source>
</evidence>
<evidence type="ECO:0000313" key="2">
    <source>
        <dbReference type="EMBL" id="KAG5184188.1"/>
    </source>
</evidence>
<evidence type="ECO:0000256" key="1">
    <source>
        <dbReference type="SAM" id="Phobius"/>
    </source>
</evidence>
<dbReference type="SUPFAM" id="SSF48371">
    <property type="entry name" value="ARM repeat"/>
    <property type="match status" value="1"/>
</dbReference>
<keyword evidence="1" id="KW-0472">Membrane</keyword>
<name>A0A835Z8E0_9STRA</name>
<protein>
    <submittedName>
        <fullName evidence="2">Uncharacterized protein</fullName>
    </submittedName>
</protein>
<accession>A0A835Z8E0</accession>